<sequence>MAKFLTLNTHSWLDEDALTRLKILGDKIITEGYDVIALQEVNQLITEKEAKCPKTYVAVANKHALHADNYALKLVEYLKTKGVTYYFTWVYNHIGYDKYHEGVALLSKEPFTKVQKVLTSNVDDEHDYHTRYALIGQTKIAGQPVTAVCGHFSWWENGFLAEWERLEESLGELDAPYVVMGDFNNPVDSKGHERVLVSPLGLVDSHQVAKSVLGQATIEKGIDGWEENQSELKIDFIFLSKSFDVLESQIVFDGQNEAKISDHFGVACVTK</sequence>
<proteinExistence type="predicted"/>
<dbReference type="Gene3D" id="3.60.10.10">
    <property type="entry name" value="Endonuclease/exonuclease/phosphatase"/>
    <property type="match status" value="1"/>
</dbReference>
<evidence type="ECO:0000313" key="2">
    <source>
        <dbReference type="EMBL" id="MEY8662899.1"/>
    </source>
</evidence>
<accession>A0ABV4DRK5</accession>
<dbReference type="GO" id="GO:0004519">
    <property type="term" value="F:endonuclease activity"/>
    <property type="evidence" value="ECO:0007669"/>
    <property type="project" value="UniProtKB-KW"/>
</dbReference>
<dbReference type="InterPro" id="IPR051916">
    <property type="entry name" value="GPI-anchor_lipid_remodeler"/>
</dbReference>
<keyword evidence="3" id="KW-1185">Reference proteome</keyword>
<name>A0ABV4DRK5_9LACO</name>
<protein>
    <submittedName>
        <fullName evidence="2">Endonuclease/exonuclease/phosphatase family protein</fullName>
    </submittedName>
</protein>
<dbReference type="PANTHER" id="PTHR14859:SF1">
    <property type="entry name" value="PGAP2-INTERACTING PROTEIN"/>
    <property type="match status" value="1"/>
</dbReference>
<evidence type="ECO:0000259" key="1">
    <source>
        <dbReference type="Pfam" id="PF03372"/>
    </source>
</evidence>
<dbReference type="PANTHER" id="PTHR14859">
    <property type="entry name" value="CALCOFLUOR WHITE HYPERSENSITIVE PROTEIN PRECURSOR"/>
    <property type="match status" value="1"/>
</dbReference>
<gene>
    <name evidence="2" type="ORF">AALT52_08365</name>
</gene>
<keyword evidence="2" id="KW-0255">Endonuclease</keyword>
<dbReference type="EMBL" id="JBCLUF010000033">
    <property type="protein sequence ID" value="MEY8662899.1"/>
    <property type="molecule type" value="Genomic_DNA"/>
</dbReference>
<reference evidence="2 3" key="1">
    <citation type="submission" date="2024-03" db="EMBL/GenBank/DDBJ databases">
        <title>Mouse gut bacterial collection (mGBC) of GemPharmatech.</title>
        <authorList>
            <person name="He Y."/>
            <person name="Dong L."/>
            <person name="Wu D."/>
            <person name="Gao X."/>
            <person name="Lin Z."/>
        </authorList>
    </citation>
    <scope>NUCLEOTIDE SEQUENCE [LARGE SCALE GENOMIC DNA]</scope>
    <source>
        <strain evidence="2 3">15-30</strain>
    </source>
</reference>
<organism evidence="2 3">
    <name type="scientific">Ligilactobacillus faecis</name>
    <dbReference type="NCBI Taxonomy" id="762833"/>
    <lineage>
        <taxon>Bacteria</taxon>
        <taxon>Bacillati</taxon>
        <taxon>Bacillota</taxon>
        <taxon>Bacilli</taxon>
        <taxon>Lactobacillales</taxon>
        <taxon>Lactobacillaceae</taxon>
        <taxon>Ligilactobacillus</taxon>
    </lineage>
</organism>
<keyword evidence="2" id="KW-0540">Nuclease</keyword>
<dbReference type="InterPro" id="IPR005135">
    <property type="entry name" value="Endo/exonuclease/phosphatase"/>
</dbReference>
<feature type="domain" description="Endonuclease/exonuclease/phosphatase" evidence="1">
    <location>
        <begin position="20"/>
        <end position="263"/>
    </location>
</feature>
<evidence type="ECO:0000313" key="3">
    <source>
        <dbReference type="Proteomes" id="UP001565236"/>
    </source>
</evidence>
<dbReference type="CDD" id="cd09079">
    <property type="entry name" value="RgfB-like"/>
    <property type="match status" value="1"/>
</dbReference>
<comment type="caution">
    <text evidence="2">The sequence shown here is derived from an EMBL/GenBank/DDBJ whole genome shotgun (WGS) entry which is preliminary data.</text>
</comment>
<dbReference type="Pfam" id="PF03372">
    <property type="entry name" value="Exo_endo_phos"/>
    <property type="match status" value="1"/>
</dbReference>
<keyword evidence="2" id="KW-0378">Hydrolase</keyword>
<dbReference type="Proteomes" id="UP001565236">
    <property type="component" value="Unassembled WGS sequence"/>
</dbReference>
<dbReference type="RefSeq" id="WP_369942800.1">
    <property type="nucleotide sequence ID" value="NZ_JBCLUF010000033.1"/>
</dbReference>
<dbReference type="InterPro" id="IPR036691">
    <property type="entry name" value="Endo/exonu/phosph_ase_sf"/>
</dbReference>
<dbReference type="SUPFAM" id="SSF56219">
    <property type="entry name" value="DNase I-like"/>
    <property type="match status" value="1"/>
</dbReference>